<comment type="function">
    <text evidence="3">Required for the function of coenzyme Q in the respiratory chain. May serve as a chaperone or may be involved in the transport of Q6 from its site of synthesis to the catalytic sites of the respiratory complexes.</text>
</comment>
<comment type="subunit">
    <text evidence="2">Interacts with coenzyme Q.</text>
</comment>
<dbReference type="InterPro" id="IPR044996">
    <property type="entry name" value="COQ10-like"/>
</dbReference>
<comment type="similarity">
    <text evidence="1">Belongs to the COQ10 family.</text>
</comment>
<dbReference type="PANTHER" id="PTHR12901">
    <property type="entry name" value="SPERM PROTEIN HOMOLOG"/>
    <property type="match status" value="1"/>
</dbReference>
<dbReference type="AlphaFoldDB" id="A0A550CTH5"/>
<dbReference type="GO" id="GO:0045333">
    <property type="term" value="P:cellular respiration"/>
    <property type="evidence" value="ECO:0007669"/>
    <property type="project" value="InterPro"/>
</dbReference>
<dbReference type="Gene3D" id="3.30.530.20">
    <property type="match status" value="1"/>
</dbReference>
<dbReference type="PANTHER" id="PTHR12901:SF10">
    <property type="entry name" value="COENZYME Q-BINDING PROTEIN COQ10, MITOCHONDRIAL"/>
    <property type="match status" value="1"/>
</dbReference>
<dbReference type="SUPFAM" id="SSF55961">
    <property type="entry name" value="Bet v1-like"/>
    <property type="match status" value="1"/>
</dbReference>
<dbReference type="CDD" id="cd07813">
    <property type="entry name" value="COQ10p_like"/>
    <property type="match status" value="1"/>
</dbReference>
<dbReference type="Proteomes" id="UP000320762">
    <property type="component" value="Unassembled WGS sequence"/>
</dbReference>
<comment type="caution">
    <text evidence="5">The sequence shown here is derived from an EMBL/GenBank/DDBJ whole genome shotgun (WGS) entry which is preliminary data.</text>
</comment>
<organism evidence="5 6">
    <name type="scientific">Schizophyllum amplum</name>
    <dbReference type="NCBI Taxonomy" id="97359"/>
    <lineage>
        <taxon>Eukaryota</taxon>
        <taxon>Fungi</taxon>
        <taxon>Dikarya</taxon>
        <taxon>Basidiomycota</taxon>
        <taxon>Agaricomycotina</taxon>
        <taxon>Agaricomycetes</taxon>
        <taxon>Agaricomycetidae</taxon>
        <taxon>Agaricales</taxon>
        <taxon>Schizophyllaceae</taxon>
        <taxon>Schizophyllum</taxon>
    </lineage>
</organism>
<name>A0A550CTH5_9AGAR</name>
<keyword evidence="6" id="KW-1185">Reference proteome</keyword>
<reference evidence="5 6" key="1">
    <citation type="journal article" date="2019" name="New Phytol.">
        <title>Comparative genomics reveals unique wood-decay strategies and fruiting body development in the Schizophyllaceae.</title>
        <authorList>
            <person name="Almasi E."/>
            <person name="Sahu N."/>
            <person name="Krizsan K."/>
            <person name="Balint B."/>
            <person name="Kovacs G.M."/>
            <person name="Kiss B."/>
            <person name="Cseklye J."/>
            <person name="Drula E."/>
            <person name="Henrissat B."/>
            <person name="Nagy I."/>
            <person name="Chovatia M."/>
            <person name="Adam C."/>
            <person name="LaButti K."/>
            <person name="Lipzen A."/>
            <person name="Riley R."/>
            <person name="Grigoriev I.V."/>
            <person name="Nagy L.G."/>
        </authorList>
    </citation>
    <scope>NUCLEOTIDE SEQUENCE [LARGE SCALE GENOMIC DNA]</scope>
    <source>
        <strain evidence="5 6">NL-1724</strain>
    </source>
</reference>
<dbReference type="InterPro" id="IPR023393">
    <property type="entry name" value="START-like_dom_sf"/>
</dbReference>
<feature type="domain" description="Coenzyme Q-binding protein COQ10 START" evidence="4">
    <location>
        <begin position="48"/>
        <end position="183"/>
    </location>
</feature>
<dbReference type="EMBL" id="VDMD01000002">
    <property type="protein sequence ID" value="TRM68088.1"/>
    <property type="molecule type" value="Genomic_DNA"/>
</dbReference>
<dbReference type="InterPro" id="IPR005031">
    <property type="entry name" value="COQ10_START"/>
</dbReference>
<dbReference type="GO" id="GO:0048039">
    <property type="term" value="F:ubiquinone binding"/>
    <property type="evidence" value="ECO:0007669"/>
    <property type="project" value="InterPro"/>
</dbReference>
<proteinExistence type="inferred from homology"/>
<evidence type="ECO:0000313" key="6">
    <source>
        <dbReference type="Proteomes" id="UP000320762"/>
    </source>
</evidence>
<dbReference type="Pfam" id="PF03364">
    <property type="entry name" value="Polyketide_cyc"/>
    <property type="match status" value="1"/>
</dbReference>
<evidence type="ECO:0000256" key="3">
    <source>
        <dbReference type="ARBA" id="ARBA00024947"/>
    </source>
</evidence>
<evidence type="ECO:0000256" key="2">
    <source>
        <dbReference type="ARBA" id="ARBA00011814"/>
    </source>
</evidence>
<dbReference type="STRING" id="97359.A0A550CTH5"/>
<accession>A0A550CTH5</accession>
<dbReference type="OrthoDB" id="292693at2759"/>
<dbReference type="GO" id="GO:0005739">
    <property type="term" value="C:mitochondrion"/>
    <property type="evidence" value="ECO:0007669"/>
    <property type="project" value="TreeGrafter"/>
</dbReference>
<evidence type="ECO:0000259" key="4">
    <source>
        <dbReference type="Pfam" id="PF03364"/>
    </source>
</evidence>
<evidence type="ECO:0000313" key="5">
    <source>
        <dbReference type="EMBL" id="TRM68088.1"/>
    </source>
</evidence>
<gene>
    <name evidence="5" type="ORF">BD626DRAFT_564956</name>
</gene>
<evidence type="ECO:0000256" key="1">
    <source>
        <dbReference type="ARBA" id="ARBA00006885"/>
    </source>
</evidence>
<protein>
    <recommendedName>
        <fullName evidence="4">Coenzyme Q-binding protein COQ10 START domain-containing protein</fullName>
    </recommendedName>
</protein>
<sequence>MLNALLLRPAVRVPCARSAAARRRIFSFPPLPQAFSNAPQTVHETKVLPYTQKQLYDVVSNVESYPRFIPYCSGSRILERQPLEDGKHFMKAELTVGFKPFNVSYTSHVTCIPDSFVEAVAAPSASNTFKTLSTVWRFKPAQGDPQSTLVTIDLAYAFTNPLHAAAMSAVFGKEPNIMIHAFEKRCAHVYGTR</sequence>